<keyword evidence="3" id="KW-0964">Secreted</keyword>
<dbReference type="SUPFAM" id="SSF53474">
    <property type="entry name" value="alpha/beta-Hydrolases"/>
    <property type="match status" value="1"/>
</dbReference>
<dbReference type="GO" id="GO:0016298">
    <property type="term" value="F:lipase activity"/>
    <property type="evidence" value="ECO:0007669"/>
    <property type="project" value="InterPro"/>
</dbReference>
<evidence type="ECO:0000256" key="1">
    <source>
        <dbReference type="ARBA" id="ARBA00004613"/>
    </source>
</evidence>
<evidence type="ECO:0000256" key="2">
    <source>
        <dbReference type="ARBA" id="ARBA00010701"/>
    </source>
</evidence>
<reference evidence="7" key="1">
    <citation type="journal article" date="2018" name="PLoS Negl. Trop. Dis.">
        <title>Sialome diversity of ticks revealed by RNAseq of single tick salivary glands.</title>
        <authorList>
            <person name="Perner J."/>
            <person name="Kropackova S."/>
            <person name="Kopacek P."/>
            <person name="Ribeiro J.M."/>
        </authorList>
    </citation>
    <scope>NUCLEOTIDE SEQUENCE</scope>
    <source>
        <strain evidence="7">Siblings of single egg batch collected in Ceske Budejovice</strain>
        <tissue evidence="7">Salivary glands</tissue>
    </source>
</reference>
<protein>
    <submittedName>
        <fullName evidence="7">Putative lipase</fullName>
    </submittedName>
</protein>
<feature type="chain" id="PRO_5007542046" evidence="5">
    <location>
        <begin position="33"/>
        <end position="443"/>
    </location>
</feature>
<dbReference type="EMBL" id="GEGO01007129">
    <property type="protein sequence ID" value="JAR88275.1"/>
    <property type="molecule type" value="Transcribed_RNA"/>
</dbReference>
<evidence type="ECO:0000256" key="5">
    <source>
        <dbReference type="SAM" id="SignalP"/>
    </source>
</evidence>
<accession>A0A147BD48</accession>
<feature type="domain" description="Lipase" evidence="6">
    <location>
        <begin position="145"/>
        <end position="423"/>
    </location>
</feature>
<evidence type="ECO:0000259" key="6">
    <source>
        <dbReference type="Pfam" id="PF00151"/>
    </source>
</evidence>
<dbReference type="InterPro" id="IPR029058">
    <property type="entry name" value="AB_hydrolase_fold"/>
</dbReference>
<organism evidence="7">
    <name type="scientific">Ixodes ricinus</name>
    <name type="common">Common tick</name>
    <name type="synonym">Acarus ricinus</name>
    <dbReference type="NCBI Taxonomy" id="34613"/>
    <lineage>
        <taxon>Eukaryota</taxon>
        <taxon>Metazoa</taxon>
        <taxon>Ecdysozoa</taxon>
        <taxon>Arthropoda</taxon>
        <taxon>Chelicerata</taxon>
        <taxon>Arachnida</taxon>
        <taxon>Acari</taxon>
        <taxon>Parasitiformes</taxon>
        <taxon>Ixodida</taxon>
        <taxon>Ixodoidea</taxon>
        <taxon>Ixodidae</taxon>
        <taxon>Ixodinae</taxon>
        <taxon>Ixodes</taxon>
    </lineage>
</organism>
<name>A0A147BD48_IXORI</name>
<keyword evidence="5" id="KW-0732">Signal</keyword>
<evidence type="ECO:0000256" key="3">
    <source>
        <dbReference type="ARBA" id="ARBA00022525"/>
    </source>
</evidence>
<sequence length="443" mass="49415">MKTQPSLVTDTFVCTFLAALVGCLVLSSEAHGDQSLVGAHRNISNTRRMTHRKARRMDLAQSIFLASEAVKFANVHLANEMWENSSRVPLDVLLASGTSFADNNVKTLFLEELNWIMSKRQNDTVCYPGLGCFRRSTRLVHPLGLPDAPEFINTLFWLYSRINLGCPQLLDYRTVSGFRLLKQFAAPKDLVILIHGFGQHSQKPWVTEVKDALLRQVDCNVLVADWRKGARKPHYLAAVANTAMVARQLFVLVRNLKRKFPDTVTPSRVHLVGFSIGAHVAGFFGRYFKKRTGELIGRITALDATGPLFEGTSVHVSRKDAEFVDVIHTSGGSSILEGQLGTDRPFGHVDFYPNGGRRQPGCPLVSGVMCHHKRAPVLFLESLQDTGCRFKSHACIGGREFFLKNQCAPAGRRQGEMGYWSRNSLGRGMQLLWTRATAPYCQQ</sequence>
<evidence type="ECO:0000313" key="7">
    <source>
        <dbReference type="EMBL" id="JAR88275.1"/>
    </source>
</evidence>
<feature type="signal peptide" evidence="5">
    <location>
        <begin position="1"/>
        <end position="32"/>
    </location>
</feature>
<dbReference type="Pfam" id="PF00151">
    <property type="entry name" value="Lipase"/>
    <property type="match status" value="1"/>
</dbReference>
<evidence type="ECO:0000256" key="4">
    <source>
        <dbReference type="RuleBase" id="RU004262"/>
    </source>
</evidence>
<dbReference type="FunFam" id="3.40.50.1820:FF:000537">
    <property type="entry name" value="Ves G 1 allergen, putative"/>
    <property type="match status" value="1"/>
</dbReference>
<comment type="similarity">
    <text evidence="2 4">Belongs to the AB hydrolase superfamily. Lipase family.</text>
</comment>
<dbReference type="InterPro" id="IPR000734">
    <property type="entry name" value="TAG_lipase"/>
</dbReference>
<dbReference type="PROSITE" id="PS51257">
    <property type="entry name" value="PROKAR_LIPOPROTEIN"/>
    <property type="match status" value="1"/>
</dbReference>
<dbReference type="CDD" id="cd00707">
    <property type="entry name" value="Pancreat_lipase_like"/>
    <property type="match status" value="1"/>
</dbReference>
<dbReference type="GO" id="GO:0005615">
    <property type="term" value="C:extracellular space"/>
    <property type="evidence" value="ECO:0007669"/>
    <property type="project" value="TreeGrafter"/>
</dbReference>
<dbReference type="PANTHER" id="PTHR11610:SF173">
    <property type="entry name" value="LIPASE DOMAIN-CONTAINING PROTEIN-RELATED"/>
    <property type="match status" value="1"/>
</dbReference>
<comment type="subcellular location">
    <subcellularLocation>
        <location evidence="1">Secreted</location>
    </subcellularLocation>
</comment>
<dbReference type="InterPro" id="IPR033906">
    <property type="entry name" value="Lipase_N"/>
</dbReference>
<dbReference type="Gene3D" id="3.40.50.1820">
    <property type="entry name" value="alpha/beta hydrolase"/>
    <property type="match status" value="1"/>
</dbReference>
<dbReference type="PRINTS" id="PR00821">
    <property type="entry name" value="TAGLIPASE"/>
</dbReference>
<dbReference type="AlphaFoldDB" id="A0A147BD48"/>
<proteinExistence type="inferred from homology"/>
<dbReference type="InterPro" id="IPR013818">
    <property type="entry name" value="Lipase"/>
</dbReference>
<dbReference type="PANTHER" id="PTHR11610">
    <property type="entry name" value="LIPASE"/>
    <property type="match status" value="1"/>
</dbReference>
<dbReference type="GO" id="GO:0016042">
    <property type="term" value="P:lipid catabolic process"/>
    <property type="evidence" value="ECO:0007669"/>
    <property type="project" value="TreeGrafter"/>
</dbReference>